<keyword evidence="2" id="KW-1185">Reference proteome</keyword>
<evidence type="ECO:0000313" key="1">
    <source>
        <dbReference type="EMBL" id="KAI5681943.1"/>
    </source>
</evidence>
<dbReference type="EMBL" id="CM044701">
    <property type="protein sequence ID" value="KAI5681943.1"/>
    <property type="molecule type" value="Genomic_DNA"/>
</dbReference>
<reference evidence="2" key="1">
    <citation type="journal article" date="2023" name="Nat. Plants">
        <title>Single-cell RNA sequencing provides a high-resolution roadmap for understanding the multicellular compartmentation of specialized metabolism.</title>
        <authorList>
            <person name="Sun S."/>
            <person name="Shen X."/>
            <person name="Li Y."/>
            <person name="Li Y."/>
            <person name="Wang S."/>
            <person name="Li R."/>
            <person name="Zhang H."/>
            <person name="Shen G."/>
            <person name="Guo B."/>
            <person name="Wei J."/>
            <person name="Xu J."/>
            <person name="St-Pierre B."/>
            <person name="Chen S."/>
            <person name="Sun C."/>
        </authorList>
    </citation>
    <scope>NUCLEOTIDE SEQUENCE [LARGE SCALE GENOMIC DNA]</scope>
</reference>
<evidence type="ECO:0000313" key="2">
    <source>
        <dbReference type="Proteomes" id="UP001060085"/>
    </source>
</evidence>
<comment type="caution">
    <text evidence="1">The sequence shown here is derived from an EMBL/GenBank/DDBJ whole genome shotgun (WGS) entry which is preliminary data.</text>
</comment>
<proteinExistence type="predicted"/>
<name>A0ACC0CAY7_CATRO</name>
<dbReference type="Proteomes" id="UP001060085">
    <property type="component" value="Linkage Group LG01"/>
</dbReference>
<sequence>MIFQPVNAKVCPRNKYWDDCAIKTHLISLILADGLKFSSSDNSLTTSNDLVYSLFLGRILDMIRVMIAYVELKKVFIPVNIGNIHWYCLLVEFNEKKMFILDSLSRRRWNKDVKELVTNKILKLKLQLPNRMEVFLFKRRVWLSSCLIQESEF</sequence>
<gene>
    <name evidence="1" type="ORF">M9H77_03171</name>
</gene>
<organism evidence="1 2">
    <name type="scientific">Catharanthus roseus</name>
    <name type="common">Madagascar periwinkle</name>
    <name type="synonym">Vinca rosea</name>
    <dbReference type="NCBI Taxonomy" id="4058"/>
    <lineage>
        <taxon>Eukaryota</taxon>
        <taxon>Viridiplantae</taxon>
        <taxon>Streptophyta</taxon>
        <taxon>Embryophyta</taxon>
        <taxon>Tracheophyta</taxon>
        <taxon>Spermatophyta</taxon>
        <taxon>Magnoliopsida</taxon>
        <taxon>eudicotyledons</taxon>
        <taxon>Gunneridae</taxon>
        <taxon>Pentapetalae</taxon>
        <taxon>asterids</taxon>
        <taxon>lamiids</taxon>
        <taxon>Gentianales</taxon>
        <taxon>Apocynaceae</taxon>
        <taxon>Rauvolfioideae</taxon>
        <taxon>Vinceae</taxon>
        <taxon>Catharanthinae</taxon>
        <taxon>Catharanthus</taxon>
    </lineage>
</organism>
<accession>A0ACC0CAY7</accession>
<protein>
    <submittedName>
        <fullName evidence="1">Uncharacterized protein</fullName>
    </submittedName>
</protein>